<dbReference type="RefSeq" id="XP_002739681.1">
    <property type="nucleotide sequence ID" value="XM_002739635.1"/>
</dbReference>
<proteinExistence type="inferred from homology"/>
<evidence type="ECO:0000256" key="9">
    <source>
        <dbReference type="SAM" id="Phobius"/>
    </source>
</evidence>
<dbReference type="Gene3D" id="1.20.1070.10">
    <property type="entry name" value="Rhodopsin 7-helix transmembrane proteins"/>
    <property type="match status" value="1"/>
</dbReference>
<comment type="similarity">
    <text evidence="8">Belongs to the G-protein coupled receptor 1 family.</text>
</comment>
<dbReference type="InterPro" id="IPR017452">
    <property type="entry name" value="GPCR_Rhodpsn_7TM"/>
</dbReference>
<protein>
    <submittedName>
        <fullName evidence="12">Probable G-protein coupled receptor 83-like</fullName>
    </submittedName>
</protein>
<dbReference type="PANTHER" id="PTHR45695:SF9">
    <property type="entry name" value="LEUCOKININ RECEPTOR"/>
    <property type="match status" value="1"/>
</dbReference>
<name>A0ABM0GXP8_SACKO</name>
<evidence type="ECO:0000256" key="4">
    <source>
        <dbReference type="ARBA" id="ARBA00023040"/>
    </source>
</evidence>
<dbReference type="PRINTS" id="PR00237">
    <property type="entry name" value="GPCRRHODOPSN"/>
</dbReference>
<dbReference type="PROSITE" id="PS50262">
    <property type="entry name" value="G_PROTEIN_RECEP_F1_2"/>
    <property type="match status" value="1"/>
</dbReference>
<keyword evidence="7 8" id="KW-0807">Transducer</keyword>
<evidence type="ECO:0000313" key="11">
    <source>
        <dbReference type="Proteomes" id="UP000694865"/>
    </source>
</evidence>
<dbReference type="Pfam" id="PF00001">
    <property type="entry name" value="7tm_1"/>
    <property type="match status" value="1"/>
</dbReference>
<dbReference type="GeneID" id="100375737"/>
<reference evidence="12" key="1">
    <citation type="submission" date="2025-08" db="UniProtKB">
        <authorList>
            <consortium name="RefSeq"/>
        </authorList>
    </citation>
    <scope>IDENTIFICATION</scope>
    <source>
        <tissue evidence="12">Testes</tissue>
    </source>
</reference>
<organism evidence="11 12">
    <name type="scientific">Saccoglossus kowalevskii</name>
    <name type="common">Acorn worm</name>
    <dbReference type="NCBI Taxonomy" id="10224"/>
    <lineage>
        <taxon>Eukaryota</taxon>
        <taxon>Metazoa</taxon>
        <taxon>Hemichordata</taxon>
        <taxon>Enteropneusta</taxon>
        <taxon>Harrimaniidae</taxon>
        <taxon>Saccoglossus</taxon>
    </lineage>
</organism>
<feature type="transmembrane region" description="Helical" evidence="9">
    <location>
        <begin position="247"/>
        <end position="268"/>
    </location>
</feature>
<dbReference type="PROSITE" id="PS00237">
    <property type="entry name" value="G_PROTEIN_RECEP_F1_1"/>
    <property type="match status" value="1"/>
</dbReference>
<evidence type="ECO:0000256" key="5">
    <source>
        <dbReference type="ARBA" id="ARBA00023136"/>
    </source>
</evidence>
<sequence length="352" mass="39895">MANALFNISSNGSSNTQNALTWKVVPNELTMAMFIIFFILIVCGNIWVMIAVVRQPKLRKSSTCMFIISLSFSDLMMAFFYIPMQMAYVGFGLTGMSSVVLCKGSAWLQWVAQCATIFSLIGIGIDRYRAIVQPLHPKLTRTDAAVCITVTWICAGAYSSHRMYVLDIVTFTYPVGFNVTVSTSVCAVPSDKYYLLSYLEVGDFLVMYLVPLIIICVMYAIMVSSLWFSSAPNDESKKRKRKSVKMLILVVVLFCISWLPWRCFSLYFQLTNFASIPVNIFIWSDVIAAICITLYLTNSWVNPFLYAYFNQHFRKEFYRLFPCMLKRQSKVVPTNTPNVNIIASNSVNATLS</sequence>
<evidence type="ECO:0000256" key="8">
    <source>
        <dbReference type="RuleBase" id="RU000688"/>
    </source>
</evidence>
<evidence type="ECO:0000313" key="12">
    <source>
        <dbReference type="RefSeq" id="XP_002739681.1"/>
    </source>
</evidence>
<dbReference type="PANTHER" id="PTHR45695">
    <property type="entry name" value="LEUCOKININ RECEPTOR-RELATED"/>
    <property type="match status" value="1"/>
</dbReference>
<keyword evidence="2 8" id="KW-0812">Transmembrane</keyword>
<keyword evidence="6 8" id="KW-0675">Receptor</keyword>
<keyword evidence="4 8" id="KW-0297">G-protein coupled receptor</keyword>
<dbReference type="SUPFAM" id="SSF81321">
    <property type="entry name" value="Family A G protein-coupled receptor-like"/>
    <property type="match status" value="1"/>
</dbReference>
<feature type="transmembrane region" description="Helical" evidence="9">
    <location>
        <begin position="205"/>
        <end position="227"/>
    </location>
</feature>
<feature type="domain" description="G-protein coupled receptors family 1 profile" evidence="10">
    <location>
        <begin position="44"/>
        <end position="306"/>
    </location>
</feature>
<evidence type="ECO:0000256" key="7">
    <source>
        <dbReference type="ARBA" id="ARBA00023224"/>
    </source>
</evidence>
<evidence type="ECO:0000256" key="1">
    <source>
        <dbReference type="ARBA" id="ARBA00004141"/>
    </source>
</evidence>
<keyword evidence="5 9" id="KW-0472">Membrane</keyword>
<keyword evidence="11" id="KW-1185">Reference proteome</keyword>
<feature type="transmembrane region" description="Helical" evidence="9">
    <location>
        <begin position="280"/>
        <end position="309"/>
    </location>
</feature>
<evidence type="ECO:0000256" key="2">
    <source>
        <dbReference type="ARBA" id="ARBA00022692"/>
    </source>
</evidence>
<comment type="subcellular location">
    <subcellularLocation>
        <location evidence="1">Membrane</location>
        <topology evidence="1">Multi-pass membrane protein</topology>
    </subcellularLocation>
</comment>
<evidence type="ECO:0000256" key="3">
    <source>
        <dbReference type="ARBA" id="ARBA00022989"/>
    </source>
</evidence>
<accession>A0ABM0GXP8</accession>
<feature type="transmembrane region" description="Helical" evidence="9">
    <location>
        <begin position="65"/>
        <end position="84"/>
    </location>
</feature>
<dbReference type="Proteomes" id="UP000694865">
    <property type="component" value="Unplaced"/>
</dbReference>
<evidence type="ECO:0000259" key="10">
    <source>
        <dbReference type="PROSITE" id="PS50262"/>
    </source>
</evidence>
<feature type="transmembrane region" description="Helical" evidence="9">
    <location>
        <begin position="31"/>
        <end position="53"/>
    </location>
</feature>
<dbReference type="InterPro" id="IPR000276">
    <property type="entry name" value="GPCR_Rhodpsn"/>
</dbReference>
<gene>
    <name evidence="12" type="primary">LOC100375737</name>
</gene>
<keyword evidence="3 9" id="KW-1133">Transmembrane helix</keyword>
<evidence type="ECO:0000256" key="6">
    <source>
        <dbReference type="ARBA" id="ARBA00023170"/>
    </source>
</evidence>
<feature type="transmembrane region" description="Helical" evidence="9">
    <location>
        <begin position="104"/>
        <end position="123"/>
    </location>
</feature>